<comment type="caution">
    <text evidence="1">The sequence shown here is derived from an EMBL/GenBank/DDBJ whole genome shotgun (WGS) entry which is preliminary data.</text>
</comment>
<evidence type="ECO:0000313" key="1">
    <source>
        <dbReference type="EMBL" id="RZS69374.1"/>
    </source>
</evidence>
<sequence length="316" mass="36898">MLAPSMRIAFVHNNKAFLSETEAYHRFFGRYGIDTLLVNKEEIKNTPCDVEWRYMGTDLSPRRRGVLKVHEYTSTSIPPWRKLKDLGKKWLNVEPDYRLFLNEYVKKSFGFEDDVPSGFRDMGIQEHWFGYAATPSSNEFDFVYLGDLSPIREPEKLLDCFAAGNLKERSLLVIGKEYQALKERYHSSPNIRFIGPLPYEEVPAQLKRARFGINFMMDKEPLNQQTSTKLLEYLAVGLPVVSTHYDWIMRFEQQYGGSYCYVKQDLSDLNWERVCGMVYAIPDLSNWTWEQQIRSSGVLDLIEDHWGGTFDDNLSF</sequence>
<keyword evidence="1" id="KW-0808">Transferase</keyword>
<reference evidence="1 2" key="1">
    <citation type="submission" date="2019-02" db="EMBL/GenBank/DDBJ databases">
        <title>Genomic Encyclopedia of Type Strains, Phase IV (KMG-IV): sequencing the most valuable type-strain genomes for metagenomic binning, comparative biology and taxonomic classification.</title>
        <authorList>
            <person name="Goeker M."/>
        </authorList>
    </citation>
    <scope>NUCLEOTIDE SEQUENCE [LARGE SCALE GENOMIC DNA]</scope>
    <source>
        <strain evidence="1 2">DSM 18116</strain>
    </source>
</reference>
<keyword evidence="2" id="KW-1185">Reference proteome</keyword>
<dbReference type="EMBL" id="SGXA01000003">
    <property type="protein sequence ID" value="RZS69374.1"/>
    <property type="molecule type" value="Genomic_DNA"/>
</dbReference>
<dbReference type="Gene3D" id="3.40.50.2000">
    <property type="entry name" value="Glycogen Phosphorylase B"/>
    <property type="match status" value="1"/>
</dbReference>
<dbReference type="GO" id="GO:0016740">
    <property type="term" value="F:transferase activity"/>
    <property type="evidence" value="ECO:0007669"/>
    <property type="project" value="UniProtKB-KW"/>
</dbReference>
<organism evidence="1 2">
    <name type="scientific">Pseudobacter ginsenosidimutans</name>
    <dbReference type="NCBI Taxonomy" id="661488"/>
    <lineage>
        <taxon>Bacteria</taxon>
        <taxon>Pseudomonadati</taxon>
        <taxon>Bacteroidota</taxon>
        <taxon>Chitinophagia</taxon>
        <taxon>Chitinophagales</taxon>
        <taxon>Chitinophagaceae</taxon>
        <taxon>Pseudobacter</taxon>
    </lineage>
</organism>
<dbReference type="SUPFAM" id="SSF53756">
    <property type="entry name" value="UDP-Glycosyltransferase/glycogen phosphorylase"/>
    <property type="match status" value="1"/>
</dbReference>
<accession>A0A4Q7MLZ4</accession>
<name>A0A4Q7MLZ4_9BACT</name>
<proteinExistence type="predicted"/>
<evidence type="ECO:0000313" key="2">
    <source>
        <dbReference type="Proteomes" id="UP000293874"/>
    </source>
</evidence>
<gene>
    <name evidence="1" type="ORF">EV199_5211</name>
</gene>
<dbReference type="Proteomes" id="UP000293874">
    <property type="component" value="Unassembled WGS sequence"/>
</dbReference>
<dbReference type="Pfam" id="PF13692">
    <property type="entry name" value="Glyco_trans_1_4"/>
    <property type="match status" value="1"/>
</dbReference>
<dbReference type="AlphaFoldDB" id="A0A4Q7MLZ4"/>
<protein>
    <submittedName>
        <fullName evidence="1">Glycosyl transferase family 1</fullName>
    </submittedName>
</protein>